<evidence type="ECO:0000256" key="1">
    <source>
        <dbReference type="SAM" id="MobiDB-lite"/>
    </source>
</evidence>
<dbReference type="AlphaFoldDB" id="A0A7S1BX19"/>
<sequence length="514" mass="59665">MNNKKEPYSVGQYLQGKHEIKDFGTGEKSNDRINNLCFENYEYEKLEMVEKFHKIENLKNTKSNTEDVEDILFHISKQINPDSTSHNDKPSSSASFIKKGKRNAVTGGENSFNEGIDAEILNSSEFLEKMFGKANTGIRPLKKLDDVNEKSRDDMTSYNSVDSKEGGSHLSEDSNLVEHSYKQKNTLYTKSSIIKLTQTMDEQIETFFEKIGSMVDYYHDSFFAIFEPWLTHKKTAMNKGSAYMDNFQVGSVFNGFCFDYMDTFPDEFQNHSGYSLKDKRAELIRRGEFNNIMNKEKEEKENIKLQNFGFALCKSSAAFKNDYQTHKFVDTMYAKYNSFWFMLSNPFFDDSFYDVITCNPKLVYSTKNNQCIKEKSNENCTIKIQNEECFLRLLTRPLQTKLNFRAQIILEKVRLLRRKKLLHNGSLILQDAHSLWSSDLHRVSNSFKKSIAKLIIYGCVKEHDNDNGNKNKVEKEAPIAIPFVDKKEHYKMLVHKTRKFVIDPFIDASTVLLV</sequence>
<feature type="compositionally biased region" description="Basic and acidic residues" evidence="1">
    <location>
        <begin position="162"/>
        <end position="172"/>
    </location>
</feature>
<dbReference type="EMBL" id="HBFR01038243">
    <property type="protein sequence ID" value="CAD8900682.1"/>
    <property type="molecule type" value="Transcribed_RNA"/>
</dbReference>
<feature type="region of interest" description="Disordered" evidence="1">
    <location>
        <begin position="79"/>
        <end position="100"/>
    </location>
</feature>
<protein>
    <submittedName>
        <fullName evidence="2">Uncharacterized protein</fullName>
    </submittedName>
</protein>
<gene>
    <name evidence="2" type="ORF">CHYS00102_LOCUS27899</name>
</gene>
<proteinExistence type="predicted"/>
<feature type="compositionally biased region" description="Polar residues" evidence="1">
    <location>
        <begin position="79"/>
        <end position="95"/>
    </location>
</feature>
<organism evidence="2">
    <name type="scientific">Corethron hystrix</name>
    <dbReference type="NCBI Taxonomy" id="216773"/>
    <lineage>
        <taxon>Eukaryota</taxon>
        <taxon>Sar</taxon>
        <taxon>Stramenopiles</taxon>
        <taxon>Ochrophyta</taxon>
        <taxon>Bacillariophyta</taxon>
        <taxon>Coscinodiscophyceae</taxon>
        <taxon>Corethrophycidae</taxon>
        <taxon>Corethrales</taxon>
        <taxon>Corethraceae</taxon>
        <taxon>Corethron</taxon>
    </lineage>
</organism>
<accession>A0A7S1BX19</accession>
<reference evidence="2" key="1">
    <citation type="submission" date="2021-01" db="EMBL/GenBank/DDBJ databases">
        <authorList>
            <person name="Corre E."/>
            <person name="Pelletier E."/>
            <person name="Niang G."/>
            <person name="Scheremetjew M."/>
            <person name="Finn R."/>
            <person name="Kale V."/>
            <person name="Holt S."/>
            <person name="Cochrane G."/>
            <person name="Meng A."/>
            <person name="Brown T."/>
            <person name="Cohen L."/>
        </authorList>
    </citation>
    <scope>NUCLEOTIDE SEQUENCE</scope>
    <source>
        <strain evidence="2">308</strain>
    </source>
</reference>
<name>A0A7S1BX19_9STRA</name>
<feature type="region of interest" description="Disordered" evidence="1">
    <location>
        <begin position="149"/>
        <end position="174"/>
    </location>
</feature>
<evidence type="ECO:0000313" key="2">
    <source>
        <dbReference type="EMBL" id="CAD8900682.1"/>
    </source>
</evidence>